<comment type="subunit">
    <text evidence="7">Fourteen ClpP subunits assemble into 2 heptameric rings which stack back to back to give a disk-like structure with a central cavity, resembling the structure of eukaryotic proteasomes.</text>
</comment>
<name>M2YCK3_9MICC</name>
<comment type="catalytic activity">
    <reaction evidence="6 7 8">
        <text>Hydrolysis of proteins to small peptides in the presence of ATP and magnesium. alpha-casein is the usual test substrate. In the absence of ATP, only oligopeptides shorter than five residues are hydrolyzed (such as succinyl-Leu-Tyr-|-NHMec, and Leu-Tyr-Leu-|-Tyr-Trp, in which cleavage of the -Tyr-|-Leu- and -Tyr-|-Trp bonds also occurs).</text>
        <dbReference type="EC" id="3.4.21.92"/>
    </reaction>
</comment>
<dbReference type="AlphaFoldDB" id="M2YCK3"/>
<dbReference type="InterPro" id="IPR001907">
    <property type="entry name" value="ClpP"/>
</dbReference>
<dbReference type="InterPro" id="IPR033135">
    <property type="entry name" value="ClpP_His_AS"/>
</dbReference>
<organism evidence="10 11">
    <name type="scientific">Kocuria palustris PEL</name>
    <dbReference type="NCBI Taxonomy" id="1236550"/>
    <lineage>
        <taxon>Bacteria</taxon>
        <taxon>Bacillati</taxon>
        <taxon>Actinomycetota</taxon>
        <taxon>Actinomycetes</taxon>
        <taxon>Micrococcales</taxon>
        <taxon>Micrococcaceae</taxon>
        <taxon>Kocuria</taxon>
    </lineage>
</organism>
<evidence type="ECO:0000313" key="11">
    <source>
        <dbReference type="Proteomes" id="UP000009877"/>
    </source>
</evidence>
<dbReference type="GO" id="GO:0051117">
    <property type="term" value="F:ATPase binding"/>
    <property type="evidence" value="ECO:0007669"/>
    <property type="project" value="TreeGrafter"/>
</dbReference>
<evidence type="ECO:0000313" key="10">
    <source>
        <dbReference type="EMBL" id="EME36245.1"/>
    </source>
</evidence>
<dbReference type="SUPFAM" id="SSF52096">
    <property type="entry name" value="ClpP/crotonase"/>
    <property type="match status" value="1"/>
</dbReference>
<dbReference type="GO" id="GO:0005737">
    <property type="term" value="C:cytoplasm"/>
    <property type="evidence" value="ECO:0007669"/>
    <property type="project" value="UniProtKB-SubCell"/>
</dbReference>
<evidence type="ECO:0000256" key="5">
    <source>
        <dbReference type="ARBA" id="ARBA00022825"/>
    </source>
</evidence>
<evidence type="ECO:0000256" key="1">
    <source>
        <dbReference type="ARBA" id="ARBA00007039"/>
    </source>
</evidence>
<dbReference type="EC" id="3.4.21.92" evidence="7"/>
<feature type="active site" evidence="7 8">
    <location>
        <position position="124"/>
    </location>
</feature>
<dbReference type="PANTHER" id="PTHR10381:SF70">
    <property type="entry name" value="ATP-DEPENDENT CLP PROTEASE PROTEOLYTIC SUBUNIT"/>
    <property type="match status" value="1"/>
</dbReference>
<evidence type="ECO:0000256" key="6">
    <source>
        <dbReference type="ARBA" id="ARBA00034021"/>
    </source>
</evidence>
<dbReference type="GO" id="GO:0004176">
    <property type="term" value="F:ATP-dependent peptidase activity"/>
    <property type="evidence" value="ECO:0007669"/>
    <property type="project" value="InterPro"/>
</dbReference>
<evidence type="ECO:0000256" key="7">
    <source>
        <dbReference type="HAMAP-Rule" id="MF_00444"/>
    </source>
</evidence>
<proteinExistence type="inferred from homology"/>
<comment type="subcellular location">
    <subcellularLocation>
        <location evidence="7">Cytoplasm</location>
    </subcellularLocation>
</comment>
<dbReference type="NCBIfam" id="NF001368">
    <property type="entry name" value="PRK00277.1"/>
    <property type="match status" value="1"/>
</dbReference>
<keyword evidence="3 7" id="KW-0645">Protease</keyword>
<dbReference type="PANTHER" id="PTHR10381">
    <property type="entry name" value="ATP-DEPENDENT CLP PROTEASE PROTEOLYTIC SUBUNIT"/>
    <property type="match status" value="1"/>
</dbReference>
<reference evidence="10 11" key="1">
    <citation type="journal article" date="2014" name="Genome Announc.">
        <title>Draft Genome Sequence of Kocuria palustris PEL.</title>
        <authorList>
            <person name="Sharma G."/>
            <person name="Khatri I."/>
            <person name="Subramanian S."/>
        </authorList>
    </citation>
    <scope>NUCLEOTIDE SEQUENCE [LARGE SCALE GENOMIC DNA]</scope>
    <source>
        <strain evidence="10 11">PEL</strain>
    </source>
</reference>
<feature type="active site" description="Nucleophile" evidence="7">
    <location>
        <position position="99"/>
    </location>
</feature>
<evidence type="ECO:0000256" key="9">
    <source>
        <dbReference type="RuleBase" id="RU003567"/>
    </source>
</evidence>
<dbReference type="GO" id="GO:0004252">
    <property type="term" value="F:serine-type endopeptidase activity"/>
    <property type="evidence" value="ECO:0007669"/>
    <property type="project" value="UniProtKB-UniRule"/>
</dbReference>
<keyword evidence="11" id="KW-1185">Reference proteome</keyword>
<dbReference type="CDD" id="cd07017">
    <property type="entry name" value="S14_ClpP_2"/>
    <property type="match status" value="1"/>
</dbReference>
<comment type="caution">
    <text evidence="10">The sequence shown here is derived from an EMBL/GenBank/DDBJ whole genome shotgun (WGS) entry which is preliminary data.</text>
</comment>
<dbReference type="GO" id="GO:0009368">
    <property type="term" value="C:endopeptidase Clp complex"/>
    <property type="evidence" value="ECO:0007669"/>
    <property type="project" value="TreeGrafter"/>
</dbReference>
<evidence type="ECO:0000256" key="3">
    <source>
        <dbReference type="ARBA" id="ARBA00022670"/>
    </source>
</evidence>
<dbReference type="RefSeq" id="WP_006215149.1">
    <property type="nucleotide sequence ID" value="NZ_ANHZ02000017.1"/>
</dbReference>
<dbReference type="GeneID" id="93317207"/>
<dbReference type="STRING" id="71999.KPaMU14_05015"/>
<dbReference type="FunFam" id="3.90.226.10:FF:000002">
    <property type="entry name" value="ATP-dependent Clp protease proteolytic subunit"/>
    <property type="match status" value="1"/>
</dbReference>
<comment type="function">
    <text evidence="7">Cleaves peptides in various proteins in a process that requires ATP hydrolysis. Has a chymotrypsin-like activity. Plays a major role in the degradation of misfolded proteins.</text>
</comment>
<keyword evidence="4 7" id="KW-0378">Hydrolase</keyword>
<evidence type="ECO:0000256" key="2">
    <source>
        <dbReference type="ARBA" id="ARBA00022490"/>
    </source>
</evidence>
<evidence type="ECO:0000256" key="4">
    <source>
        <dbReference type="ARBA" id="ARBA00022801"/>
    </source>
</evidence>
<keyword evidence="2 7" id="KW-0963">Cytoplasm</keyword>
<dbReference type="InterPro" id="IPR029045">
    <property type="entry name" value="ClpP/crotonase-like_dom_sf"/>
</dbReference>
<dbReference type="InterPro" id="IPR023562">
    <property type="entry name" value="ClpP/TepA"/>
</dbReference>
<dbReference type="NCBIfam" id="NF009205">
    <property type="entry name" value="PRK12553.1"/>
    <property type="match status" value="1"/>
</dbReference>
<dbReference type="Gene3D" id="3.90.226.10">
    <property type="entry name" value="2-enoyl-CoA Hydratase, Chain A, domain 1"/>
    <property type="match status" value="1"/>
</dbReference>
<comment type="similarity">
    <text evidence="1 7 9">Belongs to the peptidase S14 family.</text>
</comment>
<accession>M2YCK3</accession>
<dbReference type="Proteomes" id="UP000009877">
    <property type="component" value="Unassembled WGS sequence"/>
</dbReference>
<protein>
    <recommendedName>
        <fullName evidence="7 9">ATP-dependent Clp protease proteolytic subunit</fullName>
        <ecNumber evidence="7">3.4.21.92</ecNumber>
    </recommendedName>
    <alternativeName>
        <fullName evidence="7">Endopeptidase Clp</fullName>
    </alternativeName>
</protein>
<dbReference type="PROSITE" id="PS00382">
    <property type="entry name" value="CLP_PROTEASE_HIS"/>
    <property type="match status" value="1"/>
</dbReference>
<keyword evidence="5 7" id="KW-0720">Serine protease</keyword>
<dbReference type="HAMAP" id="MF_00444">
    <property type="entry name" value="ClpP"/>
    <property type="match status" value="1"/>
</dbReference>
<evidence type="ECO:0000256" key="8">
    <source>
        <dbReference type="PROSITE-ProRule" id="PRU10086"/>
    </source>
</evidence>
<dbReference type="Pfam" id="PF00574">
    <property type="entry name" value="CLP_protease"/>
    <property type="match status" value="1"/>
</dbReference>
<dbReference type="GO" id="GO:0006515">
    <property type="term" value="P:protein quality control for misfolded or incompletely synthesized proteins"/>
    <property type="evidence" value="ECO:0007669"/>
    <property type="project" value="TreeGrafter"/>
</dbReference>
<gene>
    <name evidence="7" type="primary">clpP</name>
    <name evidence="10" type="ORF">C884_00724</name>
</gene>
<dbReference type="PRINTS" id="PR00127">
    <property type="entry name" value="CLPPROTEASEP"/>
</dbReference>
<dbReference type="EMBL" id="ANHZ02000017">
    <property type="protein sequence ID" value="EME36245.1"/>
    <property type="molecule type" value="Genomic_DNA"/>
</dbReference>
<sequence length="209" mass="22717">MTSSQPRMETTPGPMGQDDYVYNRLLRERIIWLGSQVEDRNANLICSQMLLLSAEDPEADIYLYINSPGGSVTAGMAIYDTMQLIPNDVVTVATGLAASMGQFLLSSGTPGKRYATPNTRILMHQPSGGMGGTASDVRVQAELIMDMKKRLAQLTAEQTGQSIERILEDNDRDNWFTAERGLEYGFFDHIAANASGVSGGGGTRKDTES</sequence>